<comment type="caution">
    <text evidence="13">The sequence shown here is derived from an EMBL/GenBank/DDBJ whole genome shotgun (WGS) entry which is preliminary data.</text>
</comment>
<feature type="transmembrane region" description="Helical" evidence="10">
    <location>
        <begin position="12"/>
        <end position="31"/>
    </location>
</feature>
<dbReference type="PROSITE" id="PS50893">
    <property type="entry name" value="ABC_TRANSPORTER_2"/>
    <property type="match status" value="1"/>
</dbReference>
<organism evidence="13 14">
    <name type="scientific">Corynebacterium gallinarum</name>
    <dbReference type="NCBI Taxonomy" id="2762214"/>
    <lineage>
        <taxon>Bacteria</taxon>
        <taxon>Bacillati</taxon>
        <taxon>Actinomycetota</taxon>
        <taxon>Actinomycetes</taxon>
        <taxon>Mycobacteriales</taxon>
        <taxon>Corynebacteriaceae</taxon>
        <taxon>Corynebacterium</taxon>
    </lineage>
</organism>
<feature type="transmembrane region" description="Helical" evidence="10">
    <location>
        <begin position="122"/>
        <end position="142"/>
    </location>
</feature>
<dbReference type="Gene3D" id="3.40.50.300">
    <property type="entry name" value="P-loop containing nucleotide triphosphate hydrolases"/>
    <property type="match status" value="1"/>
</dbReference>
<protein>
    <submittedName>
        <fullName evidence="13">ATP-binding cassette domain-containing protein</fullName>
    </submittedName>
</protein>
<keyword evidence="2" id="KW-0997">Cell inner membrane</keyword>
<evidence type="ECO:0000256" key="6">
    <source>
        <dbReference type="ARBA" id="ARBA00022967"/>
    </source>
</evidence>
<keyword evidence="5 13" id="KW-0067">ATP-binding</keyword>
<evidence type="ECO:0000256" key="9">
    <source>
        <dbReference type="ARBA" id="ARBA00023455"/>
    </source>
</evidence>
<dbReference type="Pfam" id="PF00664">
    <property type="entry name" value="ABC_membrane"/>
    <property type="match status" value="1"/>
</dbReference>
<dbReference type="SMART" id="SM00382">
    <property type="entry name" value="AAA"/>
    <property type="match status" value="1"/>
</dbReference>
<keyword evidence="2" id="KW-1003">Cell membrane</keyword>
<keyword evidence="3 10" id="KW-0812">Transmembrane</keyword>
<name>A0A8I0HN76_9CORY</name>
<dbReference type="CDD" id="cd03228">
    <property type="entry name" value="ABCC_MRP_Like"/>
    <property type="match status" value="1"/>
</dbReference>
<dbReference type="GO" id="GO:0005886">
    <property type="term" value="C:plasma membrane"/>
    <property type="evidence" value="ECO:0007669"/>
    <property type="project" value="UniProtKB-SubCell"/>
</dbReference>
<dbReference type="SUPFAM" id="SSF90123">
    <property type="entry name" value="ABC transporter transmembrane region"/>
    <property type="match status" value="1"/>
</dbReference>
<keyword evidence="4" id="KW-0547">Nucleotide-binding</keyword>
<dbReference type="Gene3D" id="1.20.1560.10">
    <property type="entry name" value="ABC transporter type 1, transmembrane domain"/>
    <property type="match status" value="1"/>
</dbReference>
<evidence type="ECO:0000256" key="4">
    <source>
        <dbReference type="ARBA" id="ARBA00022741"/>
    </source>
</evidence>
<keyword evidence="6" id="KW-1278">Translocase</keyword>
<feature type="transmembrane region" description="Helical" evidence="10">
    <location>
        <begin position="233"/>
        <end position="257"/>
    </location>
</feature>
<dbReference type="PANTHER" id="PTHR24221">
    <property type="entry name" value="ATP-BINDING CASSETTE SUB-FAMILY B"/>
    <property type="match status" value="1"/>
</dbReference>
<evidence type="ECO:0000313" key="13">
    <source>
        <dbReference type="EMBL" id="MBD8028868.1"/>
    </source>
</evidence>
<gene>
    <name evidence="13" type="ORF">H9627_00755</name>
</gene>
<evidence type="ECO:0000256" key="2">
    <source>
        <dbReference type="ARBA" id="ARBA00022519"/>
    </source>
</evidence>
<evidence type="ECO:0000256" key="1">
    <source>
        <dbReference type="ARBA" id="ARBA00004429"/>
    </source>
</evidence>
<dbReference type="GO" id="GO:0140359">
    <property type="term" value="F:ABC-type transporter activity"/>
    <property type="evidence" value="ECO:0007669"/>
    <property type="project" value="InterPro"/>
</dbReference>
<dbReference type="Proteomes" id="UP000650224">
    <property type="component" value="Unassembled WGS sequence"/>
</dbReference>
<proteinExistence type="inferred from homology"/>
<evidence type="ECO:0000256" key="3">
    <source>
        <dbReference type="ARBA" id="ARBA00022692"/>
    </source>
</evidence>
<dbReference type="GO" id="GO:0005524">
    <property type="term" value="F:ATP binding"/>
    <property type="evidence" value="ECO:0007669"/>
    <property type="project" value="UniProtKB-KW"/>
</dbReference>
<dbReference type="InterPro" id="IPR039421">
    <property type="entry name" value="Type_1_exporter"/>
</dbReference>
<evidence type="ECO:0000256" key="7">
    <source>
        <dbReference type="ARBA" id="ARBA00022989"/>
    </source>
</evidence>
<dbReference type="SUPFAM" id="SSF52540">
    <property type="entry name" value="P-loop containing nucleoside triphosphate hydrolases"/>
    <property type="match status" value="1"/>
</dbReference>
<comment type="subcellular location">
    <subcellularLocation>
        <location evidence="1">Cell inner membrane</location>
        <topology evidence="1">Multi-pass membrane protein</topology>
    </subcellularLocation>
</comment>
<feature type="transmembrane region" description="Helical" evidence="10">
    <location>
        <begin position="148"/>
        <end position="168"/>
    </location>
</feature>
<sequence length="548" mass="56823">MRSLLQDVPRVGWLITLLITVRTAVMAVMILGLADLITAQLGDTAGDPTPALVVTILAAVVAGVLLVVENVLPGRLRARQEARWREQLARVSLSLGPDTSRDDAQVITEATDATEKASTYTVLFLGPYLAAVIAPVVVLIILGAAVSWPIAGLLLVGMLVIPVILGWASRSLKGAGAGYGRASGQLAGVFLESVRTLGTTMILNATGSRRARIRGMAEKMRTQVMTLLYRNQLMILITDGAFGLATTTVAAVSALIGLTRGDLGVGEAVAVVLLARLLIDPVNRMGRTFYTGLAGKASLGTIRRALGNRGDAPDPGEVPEGRLQVGAVDVDKLTVARGERTVITDVSFRLPHGAHLAIVGPSGAGKSTLALALAGLQGFSGAVRIGGEECTAADLRRSVAYVPQSATLFSGTLADNLDLAGRGVDSSTTADILERARLPLDLRIGETGRGVSGGQAARISAARGLVKGAGVIVLDEATANLDTDNAALLRETARATGATLIEITHRPAEALDADLVLVLAGGHIQAFGPPGEIATHGGFFTRVLEEEQ</sequence>
<feature type="transmembrane region" description="Helical" evidence="10">
    <location>
        <begin position="51"/>
        <end position="72"/>
    </location>
</feature>
<dbReference type="InterPro" id="IPR027417">
    <property type="entry name" value="P-loop_NTPase"/>
</dbReference>
<dbReference type="RefSeq" id="WP_191732123.1">
    <property type="nucleotide sequence ID" value="NZ_JACSPR010000001.1"/>
</dbReference>
<evidence type="ECO:0000256" key="10">
    <source>
        <dbReference type="SAM" id="Phobius"/>
    </source>
</evidence>
<evidence type="ECO:0000259" key="12">
    <source>
        <dbReference type="PROSITE" id="PS50929"/>
    </source>
</evidence>
<keyword evidence="14" id="KW-1185">Reference proteome</keyword>
<evidence type="ECO:0000259" key="11">
    <source>
        <dbReference type="PROSITE" id="PS50893"/>
    </source>
</evidence>
<reference evidence="13 14" key="1">
    <citation type="submission" date="2020-08" db="EMBL/GenBank/DDBJ databases">
        <title>A Genomic Blueprint of the Chicken Gut Microbiome.</title>
        <authorList>
            <person name="Gilroy R."/>
            <person name="Ravi A."/>
            <person name="Getino M."/>
            <person name="Pursley I."/>
            <person name="Horton D.L."/>
            <person name="Alikhan N.-F."/>
            <person name="Baker D."/>
            <person name="Gharbi K."/>
            <person name="Hall N."/>
            <person name="Watson M."/>
            <person name="Adriaenssens E.M."/>
            <person name="Foster-Nyarko E."/>
            <person name="Jarju S."/>
            <person name="Secka A."/>
            <person name="Antonio M."/>
            <person name="Oren A."/>
            <person name="Chaudhuri R."/>
            <person name="La Ragione R.M."/>
            <person name="Hildebrand F."/>
            <person name="Pallen M.J."/>
        </authorList>
    </citation>
    <scope>NUCLEOTIDE SEQUENCE [LARGE SCALE GENOMIC DNA]</scope>
    <source>
        <strain evidence="13 14">Sa1YVA5</strain>
    </source>
</reference>
<dbReference type="Pfam" id="PF00005">
    <property type="entry name" value="ABC_tran"/>
    <property type="match status" value="1"/>
</dbReference>
<comment type="similarity">
    <text evidence="9">Belongs to the ABC transporter superfamily. Siderophore-Fe(3+) uptake transporter (SIUT) (TC 3.A.1.21) family.</text>
</comment>
<keyword evidence="8 10" id="KW-0472">Membrane</keyword>
<dbReference type="GO" id="GO:0016887">
    <property type="term" value="F:ATP hydrolysis activity"/>
    <property type="evidence" value="ECO:0007669"/>
    <property type="project" value="InterPro"/>
</dbReference>
<dbReference type="InterPro" id="IPR036640">
    <property type="entry name" value="ABC1_TM_sf"/>
</dbReference>
<evidence type="ECO:0000313" key="14">
    <source>
        <dbReference type="Proteomes" id="UP000650224"/>
    </source>
</evidence>
<dbReference type="InterPro" id="IPR003593">
    <property type="entry name" value="AAA+_ATPase"/>
</dbReference>
<dbReference type="PROSITE" id="PS50929">
    <property type="entry name" value="ABC_TM1F"/>
    <property type="match status" value="1"/>
</dbReference>
<evidence type="ECO:0000256" key="8">
    <source>
        <dbReference type="ARBA" id="ARBA00023136"/>
    </source>
</evidence>
<dbReference type="AlphaFoldDB" id="A0A8I0HN76"/>
<keyword evidence="7 10" id="KW-1133">Transmembrane helix</keyword>
<evidence type="ECO:0000256" key="5">
    <source>
        <dbReference type="ARBA" id="ARBA00022840"/>
    </source>
</evidence>
<dbReference type="EMBL" id="JACSPR010000001">
    <property type="protein sequence ID" value="MBD8028868.1"/>
    <property type="molecule type" value="Genomic_DNA"/>
</dbReference>
<dbReference type="InterPro" id="IPR003439">
    <property type="entry name" value="ABC_transporter-like_ATP-bd"/>
</dbReference>
<feature type="domain" description="ABC transmembrane type-1" evidence="12">
    <location>
        <begin position="13"/>
        <end position="294"/>
    </location>
</feature>
<dbReference type="PANTHER" id="PTHR24221:SF654">
    <property type="entry name" value="ATP-BINDING CASSETTE SUB-FAMILY B MEMBER 6"/>
    <property type="match status" value="1"/>
</dbReference>
<accession>A0A8I0HN76</accession>
<dbReference type="InterPro" id="IPR011527">
    <property type="entry name" value="ABC1_TM_dom"/>
</dbReference>
<feature type="domain" description="ABC transporter" evidence="11">
    <location>
        <begin position="328"/>
        <end position="546"/>
    </location>
</feature>